<evidence type="ECO:0000313" key="3">
    <source>
        <dbReference type="Proteomes" id="UP001187315"/>
    </source>
</evidence>
<protein>
    <submittedName>
        <fullName evidence="2">Uncharacterized protein</fullName>
    </submittedName>
</protein>
<gene>
    <name evidence="2" type="ORF">Q7C36_016375</name>
</gene>
<proteinExistence type="predicted"/>
<reference evidence="2" key="1">
    <citation type="submission" date="2023-08" db="EMBL/GenBank/DDBJ databases">
        <title>Pelteobagrus vachellii genome.</title>
        <authorList>
            <person name="Liu H."/>
        </authorList>
    </citation>
    <scope>NUCLEOTIDE SEQUENCE</scope>
    <source>
        <strain evidence="2">PRFRI_2022a</strain>
        <tissue evidence="2">Muscle</tissue>
    </source>
</reference>
<dbReference type="Proteomes" id="UP001187315">
    <property type="component" value="Unassembled WGS sequence"/>
</dbReference>
<name>A0AA88M5Z3_TACVA</name>
<organism evidence="2 3">
    <name type="scientific">Tachysurus vachellii</name>
    <name type="common">Darkbarbel catfish</name>
    <name type="synonym">Pelteobagrus vachellii</name>
    <dbReference type="NCBI Taxonomy" id="175792"/>
    <lineage>
        <taxon>Eukaryota</taxon>
        <taxon>Metazoa</taxon>
        <taxon>Chordata</taxon>
        <taxon>Craniata</taxon>
        <taxon>Vertebrata</taxon>
        <taxon>Euteleostomi</taxon>
        <taxon>Actinopterygii</taxon>
        <taxon>Neopterygii</taxon>
        <taxon>Teleostei</taxon>
        <taxon>Ostariophysi</taxon>
        <taxon>Siluriformes</taxon>
        <taxon>Bagridae</taxon>
        <taxon>Tachysurus</taxon>
    </lineage>
</organism>
<accession>A0AA88M5Z3</accession>
<feature type="region of interest" description="Disordered" evidence="1">
    <location>
        <begin position="52"/>
        <end position="79"/>
    </location>
</feature>
<evidence type="ECO:0000256" key="1">
    <source>
        <dbReference type="SAM" id="MobiDB-lite"/>
    </source>
</evidence>
<dbReference type="AlphaFoldDB" id="A0AA88M5Z3"/>
<comment type="caution">
    <text evidence="2">The sequence shown here is derived from an EMBL/GenBank/DDBJ whole genome shotgun (WGS) entry which is preliminary data.</text>
</comment>
<dbReference type="EMBL" id="JAVHJS010000017">
    <property type="protein sequence ID" value="KAK2831289.1"/>
    <property type="molecule type" value="Genomic_DNA"/>
</dbReference>
<evidence type="ECO:0000313" key="2">
    <source>
        <dbReference type="EMBL" id="KAK2831289.1"/>
    </source>
</evidence>
<feature type="compositionally biased region" description="Basic and acidic residues" evidence="1">
    <location>
        <begin position="52"/>
        <end position="66"/>
    </location>
</feature>
<sequence length="112" mass="12058">MCQSGAGCTLSLPEHSAAKLNRVNYSRVLAVSTNTPEAQKLNELIEWSAERDVTDGWDNEGQKEECGGSSGGETPQQDSGVFSRFLGGLGWQAFPCILTDCFNTIASHGFEN</sequence>
<keyword evidence="3" id="KW-1185">Reference proteome</keyword>